<dbReference type="Gene3D" id="3.90.79.10">
    <property type="entry name" value="Nucleoside Triphosphate Pyrophosphohydrolase"/>
    <property type="match status" value="1"/>
</dbReference>
<dbReference type="RefSeq" id="WP_005936498.1">
    <property type="nucleotide sequence ID" value="NZ_ATVK01000003.1"/>
</dbReference>
<evidence type="ECO:0000256" key="7">
    <source>
        <dbReference type="ARBA" id="ARBA00022842"/>
    </source>
</evidence>
<evidence type="ECO:0000259" key="10">
    <source>
        <dbReference type="PROSITE" id="PS51462"/>
    </source>
</evidence>
<evidence type="ECO:0000256" key="2">
    <source>
        <dbReference type="ARBA" id="ARBA00001947"/>
    </source>
</evidence>
<dbReference type="PANTHER" id="PTHR42904">
    <property type="entry name" value="NUDIX HYDROLASE, NUDC SUBFAMILY"/>
    <property type="match status" value="1"/>
</dbReference>
<dbReference type="InterPro" id="IPR050241">
    <property type="entry name" value="NAD-cap_RNA_hydrolase_NudC"/>
</dbReference>
<feature type="domain" description="Nudix hydrolase" evidence="10">
    <location>
        <begin position="155"/>
        <end position="282"/>
    </location>
</feature>
<dbReference type="InterPro" id="IPR049734">
    <property type="entry name" value="NudC-like_C"/>
</dbReference>
<keyword evidence="12" id="KW-1185">Reference proteome</keyword>
<dbReference type="NCBIfam" id="NF001299">
    <property type="entry name" value="PRK00241.1"/>
    <property type="match status" value="1"/>
</dbReference>
<dbReference type="GO" id="GO:0046872">
    <property type="term" value="F:metal ion binding"/>
    <property type="evidence" value="ECO:0007669"/>
    <property type="project" value="UniProtKB-KW"/>
</dbReference>
<dbReference type="EC" id="3.6.1.22" evidence="4"/>
<protein>
    <recommendedName>
        <fullName evidence="4">NAD(+) diphosphatase</fullName>
        <ecNumber evidence="4">3.6.1.22</ecNumber>
    </recommendedName>
</protein>
<comment type="caution">
    <text evidence="11">The sequence shown here is derived from an EMBL/GenBank/DDBJ whole genome shotgun (WGS) entry which is preliminary data.</text>
</comment>
<evidence type="ECO:0000256" key="5">
    <source>
        <dbReference type="ARBA" id="ARBA00022723"/>
    </source>
</evidence>
<keyword evidence="7" id="KW-0460">Magnesium</keyword>
<dbReference type="GO" id="GO:0019677">
    <property type="term" value="P:NAD+ catabolic process"/>
    <property type="evidence" value="ECO:0007669"/>
    <property type="project" value="TreeGrafter"/>
</dbReference>
<dbReference type="CDD" id="cd03429">
    <property type="entry name" value="NUDIX_NADH_pyrophosphatase_Nudt13"/>
    <property type="match status" value="1"/>
</dbReference>
<dbReference type="Pfam" id="PF00293">
    <property type="entry name" value="NUDIX"/>
    <property type="match status" value="1"/>
</dbReference>
<evidence type="ECO:0000313" key="12">
    <source>
        <dbReference type="Proteomes" id="UP000053405"/>
    </source>
</evidence>
<sequence>MATFEFVEPPLLSQAGFDRADHLRDDAGALSAGWPSARVLLLDHQGRYPIDGDGALAWLSAAEVAAEPPADAVLLGVLGQTQLWARRSDQLPEPVSDPRLGAHLLSADEAGLLATALGMLNWHRSAQYSPLDGARTEAARAGWVRRSPGGADEFPRTDPAVIMVVHDGGDRILLGRQHAWPYPWFSTLAGFVEPGESVEQCVVREVAEEVGVVAHFPHYLGSQPWPFPRSLMLGFEVIADPQQPLALLDGELAQAQWFTRDQVRHALERQSGWGGDAEGVELMLPPAVSIARSLITSWTVAKKKHLEWPVWPIR</sequence>
<proteinExistence type="inferred from homology"/>
<evidence type="ECO:0000256" key="1">
    <source>
        <dbReference type="ARBA" id="ARBA00001946"/>
    </source>
</evidence>
<dbReference type="PROSITE" id="PS51462">
    <property type="entry name" value="NUDIX"/>
    <property type="match status" value="1"/>
</dbReference>
<reference evidence="11 12" key="1">
    <citation type="submission" date="2012-12" db="EMBL/GenBank/DDBJ databases">
        <title>Whole genome shotgun sequence of Gordonia hirsuta NBRC 16056.</title>
        <authorList>
            <person name="Isaki-Nakamura S."/>
            <person name="Hosoyama A."/>
            <person name="Tsuchikane K."/>
            <person name="Katsumata H."/>
            <person name="Baba S."/>
            <person name="Yamazaki S."/>
            <person name="Fujita N."/>
        </authorList>
    </citation>
    <scope>NUCLEOTIDE SEQUENCE [LARGE SCALE GENOMIC DNA]</scope>
    <source>
        <strain evidence="11 12">NBRC 16056</strain>
    </source>
</reference>
<accession>L7L8J4</accession>
<evidence type="ECO:0000256" key="3">
    <source>
        <dbReference type="ARBA" id="ARBA00009595"/>
    </source>
</evidence>
<dbReference type="PROSITE" id="PS00893">
    <property type="entry name" value="NUDIX_BOX"/>
    <property type="match status" value="1"/>
</dbReference>
<dbReference type="Gene3D" id="3.90.79.20">
    <property type="match status" value="1"/>
</dbReference>
<dbReference type="GO" id="GO:0005829">
    <property type="term" value="C:cytosol"/>
    <property type="evidence" value="ECO:0007669"/>
    <property type="project" value="TreeGrafter"/>
</dbReference>
<dbReference type="GO" id="GO:0006742">
    <property type="term" value="P:NADP+ catabolic process"/>
    <property type="evidence" value="ECO:0007669"/>
    <property type="project" value="TreeGrafter"/>
</dbReference>
<evidence type="ECO:0000256" key="9">
    <source>
        <dbReference type="ARBA" id="ARBA00023679"/>
    </source>
</evidence>
<evidence type="ECO:0000256" key="8">
    <source>
        <dbReference type="ARBA" id="ARBA00023027"/>
    </source>
</evidence>
<organism evidence="11 12">
    <name type="scientific">Gordonia hirsuta DSM 44140 = NBRC 16056</name>
    <dbReference type="NCBI Taxonomy" id="1121927"/>
    <lineage>
        <taxon>Bacteria</taxon>
        <taxon>Bacillati</taxon>
        <taxon>Actinomycetota</taxon>
        <taxon>Actinomycetes</taxon>
        <taxon>Mycobacteriales</taxon>
        <taxon>Gordoniaceae</taxon>
        <taxon>Gordonia</taxon>
    </lineage>
</organism>
<keyword evidence="8" id="KW-0520">NAD</keyword>
<dbReference type="InterPro" id="IPR015797">
    <property type="entry name" value="NUDIX_hydrolase-like_dom_sf"/>
</dbReference>
<dbReference type="eggNOG" id="COG2816">
    <property type="taxonomic scope" value="Bacteria"/>
</dbReference>
<dbReference type="InterPro" id="IPR020084">
    <property type="entry name" value="NUDIX_hydrolase_CS"/>
</dbReference>
<comment type="cofactor">
    <cofactor evidence="1">
        <name>Mg(2+)</name>
        <dbReference type="ChEBI" id="CHEBI:18420"/>
    </cofactor>
</comment>
<name>L7L8J4_9ACTN</name>
<gene>
    <name evidence="11" type="primary">nudC</name>
    <name evidence="11" type="ORF">GOHSU_05_00160</name>
</gene>
<evidence type="ECO:0000256" key="6">
    <source>
        <dbReference type="ARBA" id="ARBA00022801"/>
    </source>
</evidence>
<evidence type="ECO:0000313" key="11">
    <source>
        <dbReference type="EMBL" id="GAC56377.1"/>
    </source>
</evidence>
<comment type="catalytic activity">
    <reaction evidence="9">
        <text>a 5'-end NAD(+)-phospho-ribonucleoside in mRNA + H2O = a 5'-end phospho-adenosine-phospho-ribonucleoside in mRNA + beta-nicotinamide D-ribonucleotide + 2 H(+)</text>
        <dbReference type="Rhea" id="RHEA:60876"/>
        <dbReference type="Rhea" id="RHEA-COMP:15698"/>
        <dbReference type="Rhea" id="RHEA-COMP:15719"/>
        <dbReference type="ChEBI" id="CHEBI:14649"/>
        <dbReference type="ChEBI" id="CHEBI:15377"/>
        <dbReference type="ChEBI" id="CHEBI:15378"/>
        <dbReference type="ChEBI" id="CHEBI:144029"/>
        <dbReference type="ChEBI" id="CHEBI:144051"/>
    </reaction>
    <physiologicalReaction direction="left-to-right" evidence="9">
        <dbReference type="Rhea" id="RHEA:60877"/>
    </physiologicalReaction>
</comment>
<comment type="cofactor">
    <cofactor evidence="2">
        <name>Zn(2+)</name>
        <dbReference type="ChEBI" id="CHEBI:29105"/>
    </cofactor>
</comment>
<dbReference type="SUPFAM" id="SSF55811">
    <property type="entry name" value="Nudix"/>
    <property type="match status" value="1"/>
</dbReference>
<dbReference type="AlphaFoldDB" id="L7L8J4"/>
<dbReference type="Proteomes" id="UP000053405">
    <property type="component" value="Unassembled WGS sequence"/>
</dbReference>
<dbReference type="STRING" id="1121927.GOHSU_05_00160"/>
<dbReference type="GO" id="GO:0035529">
    <property type="term" value="F:NADH pyrophosphatase activity"/>
    <property type="evidence" value="ECO:0007669"/>
    <property type="project" value="TreeGrafter"/>
</dbReference>
<evidence type="ECO:0000256" key="4">
    <source>
        <dbReference type="ARBA" id="ARBA00012381"/>
    </source>
</evidence>
<comment type="similarity">
    <text evidence="3">Belongs to the Nudix hydrolase family. NudC subfamily.</text>
</comment>
<dbReference type="PANTHER" id="PTHR42904:SF6">
    <property type="entry name" value="NAD-CAPPED RNA HYDROLASE NUDT12"/>
    <property type="match status" value="1"/>
</dbReference>
<dbReference type="InterPro" id="IPR000086">
    <property type="entry name" value="NUDIX_hydrolase_dom"/>
</dbReference>
<dbReference type="OrthoDB" id="9791656at2"/>
<keyword evidence="6" id="KW-0378">Hydrolase</keyword>
<keyword evidence="5" id="KW-0479">Metal-binding</keyword>
<dbReference type="EMBL" id="BANT01000005">
    <property type="protein sequence ID" value="GAC56377.1"/>
    <property type="molecule type" value="Genomic_DNA"/>
</dbReference>